<evidence type="ECO:0000256" key="1">
    <source>
        <dbReference type="ARBA" id="ARBA00022679"/>
    </source>
</evidence>
<accession>A0A7S1K2X9</accession>
<organism evidence="4">
    <name type="scientific">Vitrella brassicaformis</name>
    <dbReference type="NCBI Taxonomy" id="1169539"/>
    <lineage>
        <taxon>Eukaryota</taxon>
        <taxon>Sar</taxon>
        <taxon>Alveolata</taxon>
        <taxon>Colpodellida</taxon>
        <taxon>Vitrellaceae</taxon>
        <taxon>Vitrella</taxon>
    </lineage>
</organism>
<evidence type="ECO:0000256" key="3">
    <source>
        <dbReference type="ARBA" id="ARBA00023277"/>
    </source>
</evidence>
<evidence type="ECO:0000256" key="2">
    <source>
        <dbReference type="ARBA" id="ARBA00023253"/>
    </source>
</evidence>
<name>A0A7S1K2X9_9ALVE</name>
<sequence length="419" mass="47554">MKIDFALTASLITATVIGSFVLWSLVRGVALPEWITELHKLALIRHPSTTRTTRLPRRPPLSTHPLWRNVTLKGAITFERYGRATNNVIQTQNMLVAAKRMRRVLLIPSFWVTKTKDESRSTLNWLQVLDLNYMNVYLHPEGKHCPFEDHAAKDPLLRSFLNGRSRKFPAMYRDPAYWHPDCLIRPVFHAGAFCRSCAERVGKKDGLSTNVTLPLSHRKRPKRFTVALSSFIDSEKAIHKEYPNEECLVVDGSTAFNLRHNYGVLLPYRQWVKKAAMALLSHVKPNNDPASPILVAHIRRADWTKYEKGAKLDNHLGQIDAALQGETGVRIRRLLIITDANRSERNKIRRRFPKSTQGCSSRLVDQCRDALSKLAVEQQAGAMSDFFIGTSGSTFTGRIISMRLALYNKPASTFSEVLS</sequence>
<dbReference type="Gene3D" id="3.40.50.11350">
    <property type="match status" value="1"/>
</dbReference>
<dbReference type="GO" id="GO:0006004">
    <property type="term" value="P:fucose metabolic process"/>
    <property type="evidence" value="ECO:0007669"/>
    <property type="project" value="UniProtKB-KW"/>
</dbReference>
<evidence type="ECO:0000313" key="4">
    <source>
        <dbReference type="EMBL" id="CAD9061817.1"/>
    </source>
</evidence>
<dbReference type="EMBL" id="HBGB01028881">
    <property type="protein sequence ID" value="CAD9061817.1"/>
    <property type="molecule type" value="Transcribed_RNA"/>
</dbReference>
<keyword evidence="1" id="KW-0808">Transferase</keyword>
<dbReference type="InterPro" id="IPR019378">
    <property type="entry name" value="GDP-Fuc_O-FucTrfase"/>
</dbReference>
<gene>
    <name evidence="4" type="ORF">VBRA1451_LOCUS16887</name>
</gene>
<dbReference type="Pfam" id="PF10250">
    <property type="entry name" value="O-FucT"/>
    <property type="match status" value="1"/>
</dbReference>
<reference evidence="4" key="1">
    <citation type="submission" date="2021-01" db="EMBL/GenBank/DDBJ databases">
        <authorList>
            <person name="Corre E."/>
            <person name="Pelletier E."/>
            <person name="Niang G."/>
            <person name="Scheremetjew M."/>
            <person name="Finn R."/>
            <person name="Kale V."/>
            <person name="Holt S."/>
            <person name="Cochrane G."/>
            <person name="Meng A."/>
            <person name="Brown T."/>
            <person name="Cohen L."/>
        </authorList>
    </citation>
    <scope>NUCLEOTIDE SEQUENCE</scope>
    <source>
        <strain evidence="4">CCMP3346</strain>
    </source>
</reference>
<protein>
    <submittedName>
        <fullName evidence="4">Uncharacterized protein</fullName>
    </submittedName>
</protein>
<keyword evidence="3" id="KW-0119">Carbohydrate metabolism</keyword>
<proteinExistence type="predicted"/>
<dbReference type="GO" id="GO:0016740">
    <property type="term" value="F:transferase activity"/>
    <property type="evidence" value="ECO:0007669"/>
    <property type="project" value="UniProtKB-KW"/>
</dbReference>
<dbReference type="AlphaFoldDB" id="A0A7S1K2X9"/>
<keyword evidence="2" id="KW-0294">Fucose metabolism</keyword>